<feature type="domain" description="Endoribonuclease L-PSP/chorismate mutase-like" evidence="1">
    <location>
        <begin position="4"/>
        <end position="147"/>
    </location>
</feature>
<gene>
    <name evidence="2" type="ORF">DNFV4_02191</name>
</gene>
<dbReference type="Proteomes" id="UP001179121">
    <property type="component" value="Chromosome"/>
</dbReference>
<dbReference type="SUPFAM" id="SSF55298">
    <property type="entry name" value="YjgF-like"/>
    <property type="match status" value="1"/>
</dbReference>
<dbReference type="Pfam" id="PF14588">
    <property type="entry name" value="YjgF_endoribonc"/>
    <property type="match status" value="1"/>
</dbReference>
<accession>A0AA86T515</accession>
<proteinExistence type="predicted"/>
<dbReference type="Gene3D" id="3.30.1330.40">
    <property type="entry name" value="RutC-like"/>
    <property type="match status" value="1"/>
</dbReference>
<protein>
    <submittedName>
        <fullName evidence="2">YjgF_endoribonc domain-containing protein</fullName>
    </submittedName>
</protein>
<reference evidence="2" key="1">
    <citation type="submission" date="2022-10" db="EMBL/GenBank/DDBJ databases">
        <authorList>
            <person name="Koch H."/>
        </authorList>
    </citation>
    <scope>NUCLEOTIDE SEQUENCE</scope>
    <source>
        <strain evidence="2">DNF</strain>
    </source>
</reference>
<dbReference type="KEGG" id="nti:DNFV4_02191"/>
<dbReference type="PANTHER" id="PTHR43760">
    <property type="entry name" value="ENDORIBONUCLEASE-RELATED"/>
    <property type="match status" value="1"/>
</dbReference>
<sequence>MSCEERLREMGVELPTAPKPVANYVPAVRSGRLLFLSGVLPMKNGRLSYTGKLGRDLTVEQGVEAARLALLNALAILKSELGDLDRIGQVVRMTGHVASAEGFVQQPAVVNGASDLLVAAFGEAGRHARVAVGAAELPLNAPVELELIVEISTDT</sequence>
<dbReference type="PANTHER" id="PTHR43760:SF1">
    <property type="entry name" value="ENDORIBONUCLEASE L-PSP_CHORISMATE MUTASE-LIKE DOMAIN-CONTAINING PROTEIN"/>
    <property type="match status" value="1"/>
</dbReference>
<evidence type="ECO:0000259" key="1">
    <source>
        <dbReference type="Pfam" id="PF14588"/>
    </source>
</evidence>
<organism evidence="2 3">
    <name type="scientific">Nitrospira tepida</name>
    <dbReference type="NCBI Taxonomy" id="2973512"/>
    <lineage>
        <taxon>Bacteria</taxon>
        <taxon>Pseudomonadati</taxon>
        <taxon>Nitrospirota</taxon>
        <taxon>Nitrospiria</taxon>
        <taxon>Nitrospirales</taxon>
        <taxon>Nitrospiraceae</taxon>
        <taxon>Nitrospira</taxon>
    </lineage>
</organism>
<evidence type="ECO:0000313" key="3">
    <source>
        <dbReference type="Proteomes" id="UP001179121"/>
    </source>
</evidence>
<dbReference type="InterPro" id="IPR013813">
    <property type="entry name" value="Endoribo_LPSP/chorism_mut-like"/>
</dbReference>
<dbReference type="InterPro" id="IPR035959">
    <property type="entry name" value="RutC-like_sf"/>
</dbReference>
<dbReference type="CDD" id="cd02199">
    <property type="entry name" value="YjgF_YER057c_UK114_like_1"/>
    <property type="match status" value="1"/>
</dbReference>
<keyword evidence="3" id="KW-1185">Reference proteome</keyword>
<dbReference type="RefSeq" id="WP_289268537.1">
    <property type="nucleotide sequence ID" value="NZ_OX365700.1"/>
</dbReference>
<name>A0AA86T515_9BACT</name>
<dbReference type="EMBL" id="OX365700">
    <property type="protein sequence ID" value="CAI4031772.1"/>
    <property type="molecule type" value="Genomic_DNA"/>
</dbReference>
<evidence type="ECO:0000313" key="2">
    <source>
        <dbReference type="EMBL" id="CAI4031772.1"/>
    </source>
</evidence>
<dbReference type="AlphaFoldDB" id="A0AA86T515"/>